<dbReference type="InterPro" id="IPR012349">
    <property type="entry name" value="Split_barrel_FMN-bd"/>
</dbReference>
<feature type="region of interest" description="Disordered" evidence="1">
    <location>
        <begin position="1"/>
        <end position="29"/>
    </location>
</feature>
<dbReference type="PANTHER" id="PTHR42815:SF2">
    <property type="entry name" value="FAD-BINDING, PUTATIVE (AFU_ORTHOLOGUE AFUA_6G07600)-RELATED"/>
    <property type="match status" value="1"/>
</dbReference>
<dbReference type="Gene3D" id="2.30.110.10">
    <property type="entry name" value="Electron Transport, Fmn-binding Protein, Chain A"/>
    <property type="match status" value="1"/>
</dbReference>
<sequence>MSYHHGERVVQARMAARAGREPNPPSFGTTIPDVARDFLRAQPLIVLGAADADGLLWSTMLTGRPGFLDAPDERTLRVAGLPGPDDPLAGALGRPAGVGTIVLEPGTRRRMRVNGRSTPIGRGLRIAVDQVVANCPKYIQRREPHPVAASPGVALEGTELTDSQSAAVARADTFFIATSDGYGHADASHRGGLPRFVQVLDAGHLRWPEYVGNGMFMTLGNLVVHSSAGLLFPDWDTGSLLHLSGTATVAEEPEEPHARAVVDFRVRRVVEVPGGSALRWSAPEFHRFNPPV</sequence>
<dbReference type="Proteomes" id="UP000622552">
    <property type="component" value="Unassembled WGS sequence"/>
</dbReference>
<accession>A0A8J7KIX5</accession>
<dbReference type="EMBL" id="JADOUF010000001">
    <property type="protein sequence ID" value="MBG6134886.1"/>
    <property type="molecule type" value="Genomic_DNA"/>
</dbReference>
<evidence type="ECO:0000313" key="2">
    <source>
        <dbReference type="EMBL" id="MBG6134886.1"/>
    </source>
</evidence>
<name>A0A8J7KIX5_9ACTN</name>
<dbReference type="PANTHER" id="PTHR42815">
    <property type="entry name" value="FAD-BINDING, PUTATIVE (AFU_ORTHOLOGUE AFUA_6G07600)-RELATED"/>
    <property type="match status" value="1"/>
</dbReference>
<dbReference type="RefSeq" id="WP_197002068.1">
    <property type="nucleotide sequence ID" value="NZ_BONS01000004.1"/>
</dbReference>
<evidence type="ECO:0000256" key="1">
    <source>
        <dbReference type="SAM" id="MobiDB-lite"/>
    </source>
</evidence>
<protein>
    <submittedName>
        <fullName evidence="2">Putative pyridoxine 5'-phosphate oxidase superfamily flavin-nucleotide-binding protein</fullName>
    </submittedName>
</protein>
<evidence type="ECO:0000313" key="3">
    <source>
        <dbReference type="Proteomes" id="UP000622552"/>
    </source>
</evidence>
<gene>
    <name evidence="2" type="ORF">IW245_001080</name>
</gene>
<feature type="compositionally biased region" description="Basic and acidic residues" evidence="1">
    <location>
        <begin position="1"/>
        <end position="10"/>
    </location>
</feature>
<dbReference type="AlphaFoldDB" id="A0A8J7KIX5"/>
<comment type="caution">
    <text evidence="2">The sequence shown here is derived from an EMBL/GenBank/DDBJ whole genome shotgun (WGS) entry which is preliminary data.</text>
</comment>
<dbReference type="SUPFAM" id="SSF50475">
    <property type="entry name" value="FMN-binding split barrel"/>
    <property type="match status" value="1"/>
</dbReference>
<keyword evidence="3" id="KW-1185">Reference proteome</keyword>
<reference evidence="2" key="1">
    <citation type="submission" date="2020-11" db="EMBL/GenBank/DDBJ databases">
        <title>Sequencing the genomes of 1000 actinobacteria strains.</title>
        <authorList>
            <person name="Klenk H.-P."/>
        </authorList>
    </citation>
    <scope>NUCLEOTIDE SEQUENCE</scope>
    <source>
        <strain evidence="2">DSM 45356</strain>
    </source>
</reference>
<organism evidence="2 3">
    <name type="scientific">Longispora fulva</name>
    <dbReference type="NCBI Taxonomy" id="619741"/>
    <lineage>
        <taxon>Bacteria</taxon>
        <taxon>Bacillati</taxon>
        <taxon>Actinomycetota</taxon>
        <taxon>Actinomycetes</taxon>
        <taxon>Micromonosporales</taxon>
        <taxon>Micromonosporaceae</taxon>
        <taxon>Longispora</taxon>
    </lineage>
</organism>
<proteinExistence type="predicted"/>